<organism evidence="1 2">
    <name type="scientific">Candidatus Kerfeldbacteria bacterium CG_4_10_14_0_8_um_filter_42_10</name>
    <dbReference type="NCBI Taxonomy" id="2014248"/>
    <lineage>
        <taxon>Bacteria</taxon>
        <taxon>Candidatus Kerfeldiibacteriota</taxon>
    </lineage>
</organism>
<dbReference type="InterPro" id="IPR051319">
    <property type="entry name" value="Oligoribo/pAp-PDE_c-di-AMP_PDE"/>
</dbReference>
<proteinExistence type="predicted"/>
<dbReference type="Proteomes" id="UP000230779">
    <property type="component" value="Unassembled WGS sequence"/>
</dbReference>
<comment type="caution">
    <text evidence="1">The sequence shown here is derived from an EMBL/GenBank/DDBJ whole genome shotgun (WGS) entry which is preliminary data.</text>
</comment>
<evidence type="ECO:0000313" key="1">
    <source>
        <dbReference type="EMBL" id="PIY96173.1"/>
    </source>
</evidence>
<dbReference type="AlphaFoldDB" id="A0A2M7RHG2"/>
<reference evidence="1 2" key="1">
    <citation type="submission" date="2017-09" db="EMBL/GenBank/DDBJ databases">
        <title>Depth-based differentiation of microbial function through sediment-hosted aquifers and enrichment of novel symbionts in the deep terrestrial subsurface.</title>
        <authorList>
            <person name="Probst A.J."/>
            <person name="Ladd B."/>
            <person name="Jarett J.K."/>
            <person name="Geller-Mcgrath D.E."/>
            <person name="Sieber C.M."/>
            <person name="Emerson J.B."/>
            <person name="Anantharaman K."/>
            <person name="Thomas B.C."/>
            <person name="Malmstrom R."/>
            <person name="Stieglmeier M."/>
            <person name="Klingl A."/>
            <person name="Woyke T."/>
            <person name="Ryan C.M."/>
            <person name="Banfield J.F."/>
        </authorList>
    </citation>
    <scope>NUCLEOTIDE SEQUENCE [LARGE SCALE GENOMIC DNA]</scope>
    <source>
        <strain evidence="1">CG_4_10_14_0_8_um_filter_42_10</strain>
    </source>
</reference>
<name>A0A2M7RHG2_9BACT</name>
<dbReference type="InterPro" id="IPR038763">
    <property type="entry name" value="DHH_sf"/>
</dbReference>
<dbReference type="PANTHER" id="PTHR47618:SF1">
    <property type="entry name" value="BIFUNCTIONAL OLIGORIBONUCLEASE AND PAP PHOSPHATASE NRNA"/>
    <property type="match status" value="1"/>
</dbReference>
<protein>
    <recommendedName>
        <fullName evidence="3">DDH domain-containing protein</fullName>
    </recommendedName>
</protein>
<evidence type="ECO:0008006" key="3">
    <source>
        <dbReference type="Google" id="ProtNLM"/>
    </source>
</evidence>
<gene>
    <name evidence="1" type="ORF">COY66_04910</name>
</gene>
<evidence type="ECO:0000313" key="2">
    <source>
        <dbReference type="Proteomes" id="UP000230779"/>
    </source>
</evidence>
<dbReference type="EMBL" id="PFMD01000056">
    <property type="protein sequence ID" value="PIY96173.1"/>
    <property type="molecule type" value="Genomic_DNA"/>
</dbReference>
<accession>A0A2M7RHG2</accession>
<dbReference type="SUPFAM" id="SSF64182">
    <property type="entry name" value="DHH phosphoesterases"/>
    <property type="match status" value="1"/>
</dbReference>
<dbReference type="Gene3D" id="3.10.310.30">
    <property type="match status" value="1"/>
</dbReference>
<dbReference type="PANTHER" id="PTHR47618">
    <property type="entry name" value="BIFUNCTIONAL OLIGORIBONUCLEASE AND PAP PHOSPHATASE NRNA"/>
    <property type="match status" value="1"/>
</dbReference>
<dbReference type="Gene3D" id="3.90.1640.10">
    <property type="entry name" value="inorganic pyrophosphatase (n-terminal core)"/>
    <property type="match status" value="2"/>
</dbReference>
<sequence length="383" mass="43402">MVYSSKQQIYENVKRSSNILICLPNDPTIDAVAAGLALFSALEKLEKKAKVVCNEFSLPPHHQFLPKSGEILKDLTSLRKFIISLDVTQTKVEELSYDIKDSKLDIFITPKNGVFRERDVSFSSTNYEYDLIFIIDSPDLASLGKLYDDNTEFFYHTPIVNIDHGPGNEHFGQINLVDLTATSSSEIVFELIKEWKDDILDEYIATSLLAGIISKTKSFQTTSVTPKSLAIASHLISSGARREEIVQHLYQTKSVETLKLWGRALARLKLDKENRIVWSLLNKEDFDKAGTSNEEDILSVIDELIVNAPEANIIMIVYQIEKNIIRAVVNTPPTVNAIEMLKEFKPIGTKEFTRIVIDKGDIFSAEQRILEKIKFYLKNNKSH</sequence>